<name>E6UXC8_VARPE</name>
<dbReference type="Gene3D" id="3.40.50.2000">
    <property type="entry name" value="Glycogen Phosphorylase B"/>
    <property type="match status" value="2"/>
</dbReference>
<dbReference type="InterPro" id="IPR001296">
    <property type="entry name" value="Glyco_trans_1"/>
</dbReference>
<dbReference type="eggNOG" id="COG0438">
    <property type="taxonomic scope" value="Bacteria"/>
</dbReference>
<reference evidence="3 4" key="2">
    <citation type="journal article" date="2013" name="Genome Announc.">
        <title>Genome of the Root-Associated Plant Growth-Promoting Bacterium Variovorax paradoxus Strain EPS.</title>
        <authorList>
            <person name="Han J.I."/>
            <person name="Spain J.C."/>
            <person name="Leadbetter J.R."/>
            <person name="Ovchinnikova G."/>
            <person name="Goodwin L.A."/>
            <person name="Han C.S."/>
            <person name="Woyke T."/>
            <person name="Davenport K.W."/>
            <person name="Orwin P.M."/>
        </authorList>
    </citation>
    <scope>NUCLEOTIDE SEQUENCE [LARGE SCALE GENOMIC DNA]</scope>
    <source>
        <strain evidence="3 4">EPS</strain>
    </source>
</reference>
<sequence>MKIFYVTATFPYGAGEEFLAAEIDALSQSVESLLVVPLHPRGNLKDTWLETESVRSKGKKLFSADVLAGFLAYLALKPLRVLRAIAFLLRHSRPNKKFIKNLTVIPKAAWLARMASKNDISHIHVHWGGTTSSMVMLSCLMSGVPWSLTCHRWDIYENNLLAVKSKAGKFIRFISRRGAKDSLQYGVAEEKISVIPMGVAVEGSPPVRTFEGEFLRVMCAANLIEVKGHKYLLKALSILKEDGLKVRLSIAGVGPLFESLRQMVVDLNLAEEVNFLGQIAHSELMEMYRLGSVDLFVLPSIELDPVNHEGVPVSLMEAMSFGIPCISTKTGSIQELLTDEFNNTVPQQDAEAIAEKIKLFAEDAEFYTSVSKLGGEVLTAGWTSKNSARMLLEKIGCFDCNKV</sequence>
<dbReference type="KEGG" id="vpe:Varpa_4682"/>
<dbReference type="Pfam" id="PF13439">
    <property type="entry name" value="Glyco_transf_4"/>
    <property type="match status" value="1"/>
</dbReference>
<keyword evidence="3" id="KW-0808">Transferase</keyword>
<proteinExistence type="predicted"/>
<feature type="domain" description="Glycosyltransferase subfamily 4-like N-terminal" evidence="2">
    <location>
        <begin position="90"/>
        <end position="201"/>
    </location>
</feature>
<evidence type="ECO:0000259" key="1">
    <source>
        <dbReference type="Pfam" id="PF00534"/>
    </source>
</evidence>
<dbReference type="HOGENOM" id="CLU_009583_14_2_4"/>
<accession>E6UXC8</accession>
<evidence type="ECO:0000313" key="3">
    <source>
        <dbReference type="EMBL" id="ADU38845.1"/>
    </source>
</evidence>
<reference evidence="4" key="1">
    <citation type="submission" date="2010-12" db="EMBL/GenBank/DDBJ databases">
        <title>Complete sequence of Variovorax paradoxus EPS.</title>
        <authorList>
            <consortium name="US DOE Joint Genome Institute"/>
            <person name="Lucas S."/>
            <person name="Copeland A."/>
            <person name="Lapidus A."/>
            <person name="Cheng J.-F."/>
            <person name="Goodwin L."/>
            <person name="Pitluck S."/>
            <person name="Teshima H."/>
            <person name="Detter J.C."/>
            <person name="Han C."/>
            <person name="Tapia R."/>
            <person name="Land M."/>
            <person name="Hauser L."/>
            <person name="Kyrpides N."/>
            <person name="Ivanova N."/>
            <person name="Ovchinnikova G."/>
            <person name="Orwin P."/>
            <person name="Han J.-I.G."/>
            <person name="Woyke T."/>
        </authorList>
    </citation>
    <scope>NUCLEOTIDE SEQUENCE [LARGE SCALE GENOMIC DNA]</scope>
    <source>
        <strain evidence="4">EPS</strain>
    </source>
</reference>
<dbReference type="Pfam" id="PF00534">
    <property type="entry name" value="Glycos_transf_1"/>
    <property type="match status" value="1"/>
</dbReference>
<evidence type="ECO:0000259" key="2">
    <source>
        <dbReference type="Pfam" id="PF13439"/>
    </source>
</evidence>
<dbReference type="SUPFAM" id="SSF53756">
    <property type="entry name" value="UDP-Glycosyltransferase/glycogen phosphorylase"/>
    <property type="match status" value="1"/>
</dbReference>
<organism evidence="3 4">
    <name type="scientific">Variovorax paradoxus (strain EPS)</name>
    <dbReference type="NCBI Taxonomy" id="595537"/>
    <lineage>
        <taxon>Bacteria</taxon>
        <taxon>Pseudomonadati</taxon>
        <taxon>Pseudomonadota</taxon>
        <taxon>Betaproteobacteria</taxon>
        <taxon>Burkholderiales</taxon>
        <taxon>Comamonadaceae</taxon>
        <taxon>Variovorax</taxon>
    </lineage>
</organism>
<protein>
    <submittedName>
        <fullName evidence="3">Glycosyl transferase group 1</fullName>
    </submittedName>
</protein>
<feature type="domain" description="Glycosyl transferase family 1" evidence="1">
    <location>
        <begin position="216"/>
        <end position="371"/>
    </location>
</feature>
<dbReference type="GO" id="GO:0016757">
    <property type="term" value="F:glycosyltransferase activity"/>
    <property type="evidence" value="ECO:0007669"/>
    <property type="project" value="InterPro"/>
</dbReference>
<dbReference type="RefSeq" id="WP_013543054.1">
    <property type="nucleotide sequence ID" value="NC_014931.1"/>
</dbReference>
<dbReference type="InterPro" id="IPR028098">
    <property type="entry name" value="Glyco_trans_4-like_N"/>
</dbReference>
<dbReference type="EMBL" id="CP002417">
    <property type="protein sequence ID" value="ADU38845.1"/>
    <property type="molecule type" value="Genomic_DNA"/>
</dbReference>
<dbReference type="AlphaFoldDB" id="E6UXC8"/>
<evidence type="ECO:0000313" key="4">
    <source>
        <dbReference type="Proteomes" id="UP000008917"/>
    </source>
</evidence>
<gene>
    <name evidence="3" type="ordered locus">Varpa_4682</name>
</gene>
<dbReference type="PANTHER" id="PTHR12526">
    <property type="entry name" value="GLYCOSYLTRANSFERASE"/>
    <property type="match status" value="1"/>
</dbReference>
<dbReference type="PANTHER" id="PTHR12526:SF630">
    <property type="entry name" value="GLYCOSYLTRANSFERASE"/>
    <property type="match status" value="1"/>
</dbReference>
<dbReference type="OrthoDB" id="5416057at2"/>
<dbReference type="Proteomes" id="UP000008917">
    <property type="component" value="Chromosome"/>
</dbReference>
<dbReference type="STRING" id="595537.Varpa_4682"/>